<keyword evidence="16" id="KW-1185">Reference proteome</keyword>
<dbReference type="InterPro" id="IPR013121">
    <property type="entry name" value="Fe_red_NAD-bd_6"/>
</dbReference>
<accession>A0ABR3PK34</accession>
<comment type="caution">
    <text evidence="15">The sequence shown here is derived from an EMBL/GenBank/DDBJ whole genome shotgun (WGS) entry which is preliminary data.</text>
</comment>
<dbReference type="InterPro" id="IPR039261">
    <property type="entry name" value="FNR_nucleotide-bd"/>
</dbReference>
<reference evidence="15 16" key="1">
    <citation type="submission" date="2024-07" db="EMBL/GenBank/DDBJ databases">
        <title>Draft sequence of the Neodothiora populina.</title>
        <authorList>
            <person name="Drown D.D."/>
            <person name="Schuette U.S."/>
            <person name="Buechlein A.B."/>
            <person name="Rusch D.R."/>
            <person name="Winton L.W."/>
            <person name="Adams G.A."/>
        </authorList>
    </citation>
    <scope>NUCLEOTIDE SEQUENCE [LARGE SCALE GENOMIC DNA]</scope>
    <source>
        <strain evidence="15 16">CPC 39397</strain>
    </source>
</reference>
<name>A0ABR3PK34_9PEZI</name>
<evidence type="ECO:0000256" key="6">
    <source>
        <dbReference type="ARBA" id="ARBA00022692"/>
    </source>
</evidence>
<dbReference type="PANTHER" id="PTHR32361:SF3">
    <property type="entry name" value="REDUCTASE, PUTATIVE (AFU_ORTHOLOGUE AFUA_6G13750)-RELATED"/>
    <property type="match status" value="1"/>
</dbReference>
<proteinExistence type="inferred from homology"/>
<evidence type="ECO:0000256" key="2">
    <source>
        <dbReference type="ARBA" id="ARBA00006278"/>
    </source>
</evidence>
<dbReference type="GeneID" id="95978891"/>
<keyword evidence="4" id="KW-0813">Transport</keyword>
<dbReference type="InterPro" id="IPR013112">
    <property type="entry name" value="FAD-bd_8"/>
</dbReference>
<evidence type="ECO:0000259" key="14">
    <source>
        <dbReference type="PROSITE" id="PS51384"/>
    </source>
</evidence>
<evidence type="ECO:0000256" key="7">
    <source>
        <dbReference type="ARBA" id="ARBA00022982"/>
    </source>
</evidence>
<keyword evidence="7" id="KW-0249">Electron transport</keyword>
<dbReference type="PANTHER" id="PTHR32361">
    <property type="entry name" value="FERRIC/CUPRIC REDUCTASE TRANSMEMBRANE COMPONENT"/>
    <property type="match status" value="1"/>
</dbReference>
<evidence type="ECO:0000313" key="15">
    <source>
        <dbReference type="EMBL" id="KAL1306497.1"/>
    </source>
</evidence>
<keyword evidence="5" id="KW-1003">Cell membrane</keyword>
<feature type="transmembrane region" description="Helical" evidence="13">
    <location>
        <begin position="206"/>
        <end position="225"/>
    </location>
</feature>
<evidence type="ECO:0000256" key="9">
    <source>
        <dbReference type="ARBA" id="ARBA00023002"/>
    </source>
</evidence>
<keyword evidence="8 13" id="KW-1133">Transmembrane helix</keyword>
<dbReference type="Gene3D" id="3.40.50.80">
    <property type="entry name" value="Nucleotide-binding domain of ferredoxin-NADP reductase (FNR) module"/>
    <property type="match status" value="1"/>
</dbReference>
<feature type="transmembrane region" description="Helical" evidence="13">
    <location>
        <begin position="119"/>
        <end position="141"/>
    </location>
</feature>
<evidence type="ECO:0000256" key="8">
    <source>
        <dbReference type="ARBA" id="ARBA00022989"/>
    </source>
</evidence>
<keyword evidence="6 13" id="KW-0812">Transmembrane</keyword>
<feature type="transmembrane region" description="Helical" evidence="13">
    <location>
        <begin position="52"/>
        <end position="72"/>
    </location>
</feature>
<comment type="subcellular location">
    <subcellularLocation>
        <location evidence="1">Cell membrane</location>
        <topology evidence="1">Multi-pass membrane protein</topology>
    </subcellularLocation>
</comment>
<evidence type="ECO:0000256" key="12">
    <source>
        <dbReference type="ARBA" id="ARBA00048483"/>
    </source>
</evidence>
<dbReference type="InterPro" id="IPR013130">
    <property type="entry name" value="Fe3_Rdtase_TM_dom"/>
</dbReference>
<dbReference type="SFLD" id="SFLDG01168">
    <property type="entry name" value="Ferric_reductase_subgroup_(FRE"/>
    <property type="match status" value="1"/>
</dbReference>
<dbReference type="CDD" id="cd06186">
    <property type="entry name" value="NOX_Duox_like_FAD_NADP"/>
    <property type="match status" value="1"/>
</dbReference>
<protein>
    <recommendedName>
        <fullName evidence="3">ferric-chelate reductase (NADPH)</fullName>
        <ecNumber evidence="3">1.16.1.9</ecNumber>
    </recommendedName>
</protein>
<feature type="transmembrane region" description="Helical" evidence="13">
    <location>
        <begin position="245"/>
        <end position="268"/>
    </location>
</feature>
<dbReference type="RefSeq" id="XP_069202769.1">
    <property type="nucleotide sequence ID" value="XM_069344939.1"/>
</dbReference>
<gene>
    <name evidence="15" type="ORF">AAFC00_005192</name>
</gene>
<sequence>MLEPRAHIQTHGEANTTEIHYWAYPSRVLPCTSGQGTCEYLDAVYWMHTTSMLYTFIMWAVFGGILVFCFWLRYAKTISQRSHIQTPLRRGLGALRALGRRWLLPESAGRWLFGRVTMLQVAILLTLSAYLLIFSLVGIVYKTWVTPVKKHPGVYNTRVGMGGFGDRVGAMAYALTPFTVALSTRESLLSLITGVPYQHFNFLHRWTGRIIFIQSFLHTLVWTIIEGNLYRPQPSVYKSFISEQYIIFGIVAQAFITFLYIFSTSWAIRWTGYEFFKRTHYVIAVLYLGACWGHWDGLACWMIASIILLGLDKGARLLRTGLLHIGYLKGTSGLGFQCAHAKLQHFGDRDENGDGEVLRIDFDFAQAAWQPGQHFYLCFPAISLWQSHPFTPSSLPDGKKGLQHHTYLIRVRKGITAKVAELARSGSDDVGSDSATTPVIICGPYGGSKTDTTASNLLTIAGGTGVTSVLPVMQDALSAAHVVSRAMDFVWIIRYARDLEWISPELLELREAMKYGRAEGLRIKIFVTRELAPTSVSNINSSSNSSSSDIARPRFSSIDEKQQLGARSSVKKTCCGSSNANADVKELPISASTTSPSITAALLEASTPNFEVNYLNHSHPRLDDVVDDFSSRAQIAGGASHVVGAGPDRIGTALRSAVAKKNHCGKVWEGDESAAMGLEWDCRS</sequence>
<comment type="catalytic activity">
    <reaction evidence="12">
        <text>2 a Fe(II)-siderophore + NADP(+) + H(+) = 2 a Fe(III)-siderophore + NADPH</text>
        <dbReference type="Rhea" id="RHEA:28795"/>
        <dbReference type="Rhea" id="RHEA-COMP:11342"/>
        <dbReference type="Rhea" id="RHEA-COMP:11344"/>
        <dbReference type="ChEBI" id="CHEBI:15378"/>
        <dbReference type="ChEBI" id="CHEBI:29033"/>
        <dbReference type="ChEBI" id="CHEBI:29034"/>
        <dbReference type="ChEBI" id="CHEBI:57783"/>
        <dbReference type="ChEBI" id="CHEBI:58349"/>
        <dbReference type="EC" id="1.16.1.9"/>
    </reaction>
</comment>
<evidence type="ECO:0000256" key="11">
    <source>
        <dbReference type="ARBA" id="ARBA00023136"/>
    </source>
</evidence>
<evidence type="ECO:0000313" key="16">
    <source>
        <dbReference type="Proteomes" id="UP001562354"/>
    </source>
</evidence>
<dbReference type="Pfam" id="PF08030">
    <property type="entry name" value="NAD_binding_6"/>
    <property type="match status" value="1"/>
</dbReference>
<dbReference type="SUPFAM" id="SSF63380">
    <property type="entry name" value="Riboflavin synthase domain-like"/>
    <property type="match status" value="1"/>
</dbReference>
<organism evidence="15 16">
    <name type="scientific">Neodothiora populina</name>
    <dbReference type="NCBI Taxonomy" id="2781224"/>
    <lineage>
        <taxon>Eukaryota</taxon>
        <taxon>Fungi</taxon>
        <taxon>Dikarya</taxon>
        <taxon>Ascomycota</taxon>
        <taxon>Pezizomycotina</taxon>
        <taxon>Dothideomycetes</taxon>
        <taxon>Dothideomycetidae</taxon>
        <taxon>Dothideales</taxon>
        <taxon>Dothioraceae</taxon>
        <taxon>Neodothiora</taxon>
    </lineage>
</organism>
<dbReference type="InterPro" id="IPR051410">
    <property type="entry name" value="Ferric/Cupric_Reductase"/>
</dbReference>
<dbReference type="PROSITE" id="PS51384">
    <property type="entry name" value="FAD_FR"/>
    <property type="match status" value="1"/>
</dbReference>
<evidence type="ECO:0000256" key="13">
    <source>
        <dbReference type="SAM" id="Phobius"/>
    </source>
</evidence>
<dbReference type="InterPro" id="IPR017938">
    <property type="entry name" value="Riboflavin_synthase-like_b-brl"/>
</dbReference>
<dbReference type="Proteomes" id="UP001562354">
    <property type="component" value="Unassembled WGS sequence"/>
</dbReference>
<dbReference type="SFLD" id="SFLDS00052">
    <property type="entry name" value="Ferric_Reductase_Domain"/>
    <property type="match status" value="1"/>
</dbReference>
<dbReference type="Pfam" id="PF01794">
    <property type="entry name" value="Ferric_reduct"/>
    <property type="match status" value="1"/>
</dbReference>
<dbReference type="SUPFAM" id="SSF52343">
    <property type="entry name" value="Ferredoxin reductase-like, C-terminal NADP-linked domain"/>
    <property type="match status" value="1"/>
</dbReference>
<dbReference type="EMBL" id="JBFMKM010000004">
    <property type="protein sequence ID" value="KAL1306497.1"/>
    <property type="molecule type" value="Genomic_DNA"/>
</dbReference>
<keyword evidence="9" id="KW-0560">Oxidoreductase</keyword>
<evidence type="ECO:0000256" key="5">
    <source>
        <dbReference type="ARBA" id="ARBA00022475"/>
    </source>
</evidence>
<dbReference type="Pfam" id="PF08022">
    <property type="entry name" value="FAD_binding_8"/>
    <property type="match status" value="1"/>
</dbReference>
<evidence type="ECO:0000256" key="3">
    <source>
        <dbReference type="ARBA" id="ARBA00012668"/>
    </source>
</evidence>
<feature type="domain" description="FAD-binding FR-type" evidence="14">
    <location>
        <begin position="310"/>
        <end position="451"/>
    </location>
</feature>
<comment type="similarity">
    <text evidence="2">Belongs to the ferric reductase (FRE) family.</text>
</comment>
<evidence type="ECO:0000256" key="10">
    <source>
        <dbReference type="ARBA" id="ARBA00023065"/>
    </source>
</evidence>
<keyword evidence="11 13" id="KW-0472">Membrane</keyword>
<dbReference type="EC" id="1.16.1.9" evidence="3"/>
<feature type="transmembrane region" description="Helical" evidence="13">
    <location>
        <begin position="280"/>
        <end position="309"/>
    </location>
</feature>
<dbReference type="InterPro" id="IPR017927">
    <property type="entry name" value="FAD-bd_FR_type"/>
</dbReference>
<keyword evidence="10" id="KW-0406">Ion transport</keyword>
<evidence type="ECO:0000256" key="4">
    <source>
        <dbReference type="ARBA" id="ARBA00022448"/>
    </source>
</evidence>
<evidence type="ECO:0000256" key="1">
    <source>
        <dbReference type="ARBA" id="ARBA00004651"/>
    </source>
</evidence>